<sequence>MTPPAAQRSAAQMPYGRHVIDALVTFESASVSLAKPSPVPVQPINSHQRFFLVNPNIAAQLEETPIIINCANHHQRIIATALRTLRSIDTRNTASATRSPIFCELEFFFWLL</sequence>
<name>A0A8H5JFT9_9HYPO</name>
<protein>
    <submittedName>
        <fullName evidence="1">Uncharacterized protein</fullName>
    </submittedName>
</protein>
<gene>
    <name evidence="1" type="ORF">FNAPI_6378</name>
</gene>
<evidence type="ECO:0000313" key="2">
    <source>
        <dbReference type="Proteomes" id="UP000574317"/>
    </source>
</evidence>
<proteinExistence type="predicted"/>
<keyword evidence="2" id="KW-1185">Reference proteome</keyword>
<reference evidence="1 2" key="1">
    <citation type="submission" date="2020-05" db="EMBL/GenBank/DDBJ databases">
        <title>Identification and distribution of gene clusters putatively required for synthesis of sphingolipid metabolism inhibitors in phylogenetically diverse species of the filamentous fungus Fusarium.</title>
        <authorList>
            <person name="Kim H.-S."/>
            <person name="Busman M."/>
            <person name="Brown D.W."/>
            <person name="Divon H."/>
            <person name="Uhlig S."/>
            <person name="Proctor R.H."/>
        </authorList>
    </citation>
    <scope>NUCLEOTIDE SEQUENCE [LARGE SCALE GENOMIC DNA]</scope>
    <source>
        <strain evidence="1 2">NRRL 25196</strain>
    </source>
</reference>
<accession>A0A8H5JFT9</accession>
<dbReference type="EMBL" id="JAAOAO010000234">
    <property type="protein sequence ID" value="KAF5554565.1"/>
    <property type="molecule type" value="Genomic_DNA"/>
</dbReference>
<organism evidence="1 2">
    <name type="scientific">Fusarium napiforme</name>
    <dbReference type="NCBI Taxonomy" id="42672"/>
    <lineage>
        <taxon>Eukaryota</taxon>
        <taxon>Fungi</taxon>
        <taxon>Dikarya</taxon>
        <taxon>Ascomycota</taxon>
        <taxon>Pezizomycotina</taxon>
        <taxon>Sordariomycetes</taxon>
        <taxon>Hypocreomycetidae</taxon>
        <taxon>Hypocreales</taxon>
        <taxon>Nectriaceae</taxon>
        <taxon>Fusarium</taxon>
        <taxon>Fusarium fujikuroi species complex</taxon>
    </lineage>
</organism>
<dbReference type="Proteomes" id="UP000574317">
    <property type="component" value="Unassembled WGS sequence"/>
</dbReference>
<comment type="caution">
    <text evidence="1">The sequence shown here is derived from an EMBL/GenBank/DDBJ whole genome shotgun (WGS) entry which is preliminary data.</text>
</comment>
<evidence type="ECO:0000313" key="1">
    <source>
        <dbReference type="EMBL" id="KAF5554565.1"/>
    </source>
</evidence>
<dbReference type="AlphaFoldDB" id="A0A8H5JFT9"/>